<comment type="caution">
    <text evidence="3">The sequence shown here is derived from an EMBL/GenBank/DDBJ whole genome shotgun (WGS) entry which is preliminary data.</text>
</comment>
<dbReference type="Gene3D" id="3.90.79.10">
    <property type="entry name" value="Nucleoside Triphosphate Pyrophosphohydrolase"/>
    <property type="match status" value="1"/>
</dbReference>
<accession>A0A643F8D8</accession>
<reference evidence="3 4" key="1">
    <citation type="submission" date="2019-09" db="EMBL/GenBank/DDBJ databases">
        <title>Draft genome sequences of 48 bacterial type strains from the CCUG.</title>
        <authorList>
            <person name="Tunovic T."/>
            <person name="Pineiro-Iglesias B."/>
            <person name="Unosson C."/>
            <person name="Inganas E."/>
            <person name="Ohlen M."/>
            <person name="Cardew S."/>
            <person name="Jensie-Markopoulos S."/>
            <person name="Salva-Serra F."/>
            <person name="Jaen-Luchoro D."/>
            <person name="Karlsson R."/>
            <person name="Svensson-Stadler L."/>
            <person name="Chun J."/>
            <person name="Moore E."/>
        </authorList>
    </citation>
    <scope>NUCLEOTIDE SEQUENCE [LARGE SCALE GENOMIC DNA]</scope>
    <source>
        <strain evidence="3 4">CCUG 30977</strain>
    </source>
</reference>
<dbReference type="InterPro" id="IPR015797">
    <property type="entry name" value="NUDIX_hydrolase-like_dom_sf"/>
</dbReference>
<dbReference type="SUPFAM" id="SSF56281">
    <property type="entry name" value="Metallo-hydrolase/oxidoreductase"/>
    <property type="match status" value="1"/>
</dbReference>
<keyword evidence="4" id="KW-1185">Reference proteome</keyword>
<keyword evidence="3" id="KW-0378">Hydrolase</keyword>
<gene>
    <name evidence="3" type="ORF">F7Q92_18725</name>
</gene>
<dbReference type="InterPro" id="IPR001279">
    <property type="entry name" value="Metallo-B-lactamas"/>
</dbReference>
<dbReference type="InterPro" id="IPR000086">
    <property type="entry name" value="NUDIX_hydrolase_dom"/>
</dbReference>
<dbReference type="OrthoDB" id="9788263at2"/>
<organism evidence="3 4">
    <name type="scientific">Ideonella dechloratans</name>
    <dbReference type="NCBI Taxonomy" id="36863"/>
    <lineage>
        <taxon>Bacteria</taxon>
        <taxon>Pseudomonadati</taxon>
        <taxon>Pseudomonadota</taxon>
        <taxon>Betaproteobacteria</taxon>
        <taxon>Burkholderiales</taxon>
        <taxon>Sphaerotilaceae</taxon>
        <taxon>Ideonella</taxon>
    </lineage>
</organism>
<sequence>MNAPSDTLAERLSEWPAGGPWSDDHALQGTRRAASVVLLRDAEGGPQVLLLRRAVRDGDMRSGVWVFPGGVLDAADPGLHDRARGQDAAFSQRMQLPCRGLDYAIAAVRECFEEVGLLLADGPDTVLRQAASVRPQLQDGPAFADWVRQAGLVLAVDELVYLAHWLTPLGMKPRFDTRFFLARAPEGQEAVADAGEALELAWMTPAQALAAGLRMLPVTRALLQGLTAHPTVDAALDAARQQGPIERQFPRLGCDAQGVRPVLPHELPYAEISRLDPEGRGDVWIALTPERIVTLSPRVQRITCGNGSMMTGPGTNTYLIGSPGHDEVAVLDPGPEDARTEAHLQAVMAAAAGRRITRILVTHTHHDHSPAARRLQALTGARLIGLPAQHPEWQDTGFQPEEVPQDGQCWRLGEDCTLRAVHTPGHAANHVCWWLEQEALLFTGDHVMQGSTVVINPPDGDMAAYLASLHWLQSLPLQWLAPGHGFLIEAPRREFQRLIDHRLAREAKVLAALGEQPGPVAPAELLPRVYGDVPPARHAVAERSLRAHLLKLQADGRATEAQGRWRVC</sequence>
<feature type="region of interest" description="Disordered" evidence="1">
    <location>
        <begin position="1"/>
        <end position="24"/>
    </location>
</feature>
<protein>
    <submittedName>
        <fullName evidence="3">MBL fold metallo-hydrolase</fullName>
    </submittedName>
</protein>
<dbReference type="EMBL" id="VZPB01000065">
    <property type="protein sequence ID" value="KAB0575343.1"/>
    <property type="molecule type" value="Genomic_DNA"/>
</dbReference>
<dbReference type="AlphaFoldDB" id="A0A643F8D8"/>
<dbReference type="SMART" id="SM00849">
    <property type="entry name" value="Lactamase_B"/>
    <property type="match status" value="1"/>
</dbReference>
<dbReference type="Pfam" id="PF00293">
    <property type="entry name" value="NUDIX"/>
    <property type="match status" value="1"/>
</dbReference>
<dbReference type="InterPro" id="IPR036866">
    <property type="entry name" value="RibonucZ/Hydroxyglut_hydro"/>
</dbReference>
<feature type="domain" description="Nudix hydrolase" evidence="2">
    <location>
        <begin position="29"/>
        <end position="226"/>
    </location>
</feature>
<dbReference type="Gene3D" id="1.10.10.10">
    <property type="entry name" value="Winged helix-like DNA-binding domain superfamily/Winged helix DNA-binding domain"/>
    <property type="match status" value="1"/>
</dbReference>
<dbReference type="Proteomes" id="UP000430120">
    <property type="component" value="Unassembled WGS sequence"/>
</dbReference>
<evidence type="ECO:0000313" key="3">
    <source>
        <dbReference type="EMBL" id="KAB0575343.1"/>
    </source>
</evidence>
<dbReference type="RefSeq" id="WP_151125614.1">
    <property type="nucleotide sequence ID" value="NZ_CP088081.1"/>
</dbReference>
<dbReference type="InterPro" id="IPR041516">
    <property type="entry name" value="LACTB2_WH"/>
</dbReference>
<evidence type="ECO:0000256" key="1">
    <source>
        <dbReference type="SAM" id="MobiDB-lite"/>
    </source>
</evidence>
<dbReference type="InterPro" id="IPR036388">
    <property type="entry name" value="WH-like_DNA-bd_sf"/>
</dbReference>
<dbReference type="Pfam" id="PF00753">
    <property type="entry name" value="Lactamase_B"/>
    <property type="match status" value="1"/>
</dbReference>
<dbReference type="CDD" id="cd18870">
    <property type="entry name" value="NUDIX_AcylCoAdiphos_Nudt19"/>
    <property type="match status" value="1"/>
</dbReference>
<proteinExistence type="predicted"/>
<dbReference type="InterPro" id="IPR050662">
    <property type="entry name" value="Sec-metab_biosynth-thioest"/>
</dbReference>
<dbReference type="GO" id="GO:0016787">
    <property type="term" value="F:hydrolase activity"/>
    <property type="evidence" value="ECO:0007669"/>
    <property type="project" value="UniProtKB-KW"/>
</dbReference>
<dbReference type="CDD" id="cd16278">
    <property type="entry name" value="metallo-hydrolase-like_MBL-fold"/>
    <property type="match status" value="1"/>
</dbReference>
<dbReference type="PANTHER" id="PTHR23131">
    <property type="entry name" value="ENDORIBONUCLEASE LACTB2"/>
    <property type="match status" value="1"/>
</dbReference>
<dbReference type="PROSITE" id="PS51462">
    <property type="entry name" value="NUDIX"/>
    <property type="match status" value="1"/>
</dbReference>
<dbReference type="SUPFAM" id="SSF55811">
    <property type="entry name" value="Nudix"/>
    <property type="match status" value="1"/>
</dbReference>
<evidence type="ECO:0000259" key="2">
    <source>
        <dbReference type="PROSITE" id="PS51462"/>
    </source>
</evidence>
<dbReference type="Pfam" id="PF17778">
    <property type="entry name" value="WHD_BLACT"/>
    <property type="match status" value="1"/>
</dbReference>
<dbReference type="Gene3D" id="3.60.15.10">
    <property type="entry name" value="Ribonuclease Z/Hydroxyacylglutathione hydrolase-like"/>
    <property type="match status" value="1"/>
</dbReference>
<dbReference type="PANTHER" id="PTHR23131:SF0">
    <property type="entry name" value="ENDORIBONUCLEASE LACTB2"/>
    <property type="match status" value="1"/>
</dbReference>
<name>A0A643F8D8_IDEDE</name>
<evidence type="ECO:0000313" key="4">
    <source>
        <dbReference type="Proteomes" id="UP000430120"/>
    </source>
</evidence>